<dbReference type="Pfam" id="PF00069">
    <property type="entry name" value="Pkinase"/>
    <property type="match status" value="1"/>
</dbReference>
<evidence type="ECO:0000259" key="1">
    <source>
        <dbReference type="PROSITE" id="PS50011"/>
    </source>
</evidence>
<comment type="caution">
    <text evidence="2">The sequence shown here is derived from an EMBL/GenBank/DDBJ whole genome shotgun (WGS) entry which is preliminary data.</text>
</comment>
<dbReference type="GO" id="GO:0044773">
    <property type="term" value="P:mitotic DNA damage checkpoint signaling"/>
    <property type="evidence" value="ECO:0007669"/>
    <property type="project" value="TreeGrafter"/>
</dbReference>
<dbReference type="InterPro" id="IPR000719">
    <property type="entry name" value="Prot_kinase_dom"/>
</dbReference>
<dbReference type="OrthoDB" id="6718656at2759"/>
<accession>A0A9P6MB34</accession>
<proteinExistence type="predicted"/>
<dbReference type="Gene3D" id="1.10.510.10">
    <property type="entry name" value="Transferase(Phosphotransferase) domain 1"/>
    <property type="match status" value="1"/>
</dbReference>
<dbReference type="PANTHER" id="PTHR44167">
    <property type="entry name" value="OVARIAN-SPECIFIC SERINE/THREONINE-PROTEIN KINASE LOK-RELATED"/>
    <property type="match status" value="1"/>
</dbReference>
<dbReference type="Proteomes" id="UP000749646">
    <property type="component" value="Unassembled WGS sequence"/>
</dbReference>
<dbReference type="SMART" id="SM00220">
    <property type="entry name" value="S_TKc"/>
    <property type="match status" value="1"/>
</dbReference>
<dbReference type="GO" id="GO:0005524">
    <property type="term" value="F:ATP binding"/>
    <property type="evidence" value="ECO:0007669"/>
    <property type="project" value="InterPro"/>
</dbReference>
<dbReference type="GO" id="GO:0004674">
    <property type="term" value="F:protein serine/threonine kinase activity"/>
    <property type="evidence" value="ECO:0007669"/>
    <property type="project" value="TreeGrafter"/>
</dbReference>
<sequence length="219" mass="25295">MASHSNGQSKATVLETFISEFYIVQKVQVVNDVVEVLKELKPDEKNDAAYKRLKNEHDIYTIRLKGGNDRIVRMSRVNMYKHEHYDQQAYRLEMEFVGPTLEERLNDKRQPALEDSEKKKIILEIAEGLQYIHSKRVVHADINTSNILLRGNKYDVKIKGFGFSRIKTSSSAKDSDVCNLGMVIEKMYQDKTQMPPLIKKCYDMCQKSESAGNLVRAFK</sequence>
<dbReference type="GO" id="GO:0005634">
    <property type="term" value="C:nucleus"/>
    <property type="evidence" value="ECO:0007669"/>
    <property type="project" value="TreeGrafter"/>
</dbReference>
<dbReference type="PANTHER" id="PTHR44167:SF24">
    <property type="entry name" value="SERINE_THREONINE-PROTEIN KINASE CHK2"/>
    <property type="match status" value="1"/>
</dbReference>
<dbReference type="EMBL" id="JAAAHW010003235">
    <property type="protein sequence ID" value="KAF9986368.1"/>
    <property type="molecule type" value="Genomic_DNA"/>
</dbReference>
<name>A0A9P6MB34_9FUNG</name>
<dbReference type="PROSITE" id="PS50011">
    <property type="entry name" value="PROTEIN_KINASE_DOM"/>
    <property type="match status" value="1"/>
</dbReference>
<gene>
    <name evidence="2" type="ORF">BGZ65_007875</name>
</gene>
<evidence type="ECO:0000313" key="3">
    <source>
        <dbReference type="Proteomes" id="UP000749646"/>
    </source>
</evidence>
<reference evidence="2" key="1">
    <citation type="journal article" date="2020" name="Fungal Divers.">
        <title>Resolving the Mortierellaceae phylogeny through synthesis of multi-gene phylogenetics and phylogenomics.</title>
        <authorList>
            <person name="Vandepol N."/>
            <person name="Liber J."/>
            <person name="Desiro A."/>
            <person name="Na H."/>
            <person name="Kennedy M."/>
            <person name="Barry K."/>
            <person name="Grigoriev I.V."/>
            <person name="Miller A.N."/>
            <person name="O'Donnell K."/>
            <person name="Stajich J.E."/>
            <person name="Bonito G."/>
        </authorList>
    </citation>
    <scope>NUCLEOTIDE SEQUENCE</scope>
    <source>
        <strain evidence="2">MES-2147</strain>
    </source>
</reference>
<protein>
    <recommendedName>
        <fullName evidence="1">Protein kinase domain-containing protein</fullName>
    </recommendedName>
</protein>
<dbReference type="InterPro" id="IPR011009">
    <property type="entry name" value="Kinase-like_dom_sf"/>
</dbReference>
<dbReference type="SUPFAM" id="SSF56112">
    <property type="entry name" value="Protein kinase-like (PK-like)"/>
    <property type="match status" value="1"/>
</dbReference>
<evidence type="ECO:0000313" key="2">
    <source>
        <dbReference type="EMBL" id="KAF9986368.1"/>
    </source>
</evidence>
<feature type="domain" description="Protein kinase" evidence="1">
    <location>
        <begin position="1"/>
        <end position="219"/>
    </location>
</feature>
<dbReference type="AlphaFoldDB" id="A0A9P6MB34"/>
<organism evidence="2 3">
    <name type="scientific">Modicella reniformis</name>
    <dbReference type="NCBI Taxonomy" id="1440133"/>
    <lineage>
        <taxon>Eukaryota</taxon>
        <taxon>Fungi</taxon>
        <taxon>Fungi incertae sedis</taxon>
        <taxon>Mucoromycota</taxon>
        <taxon>Mortierellomycotina</taxon>
        <taxon>Mortierellomycetes</taxon>
        <taxon>Mortierellales</taxon>
        <taxon>Mortierellaceae</taxon>
        <taxon>Modicella</taxon>
    </lineage>
</organism>
<keyword evidence="3" id="KW-1185">Reference proteome</keyword>